<dbReference type="InterPro" id="IPR001995">
    <property type="entry name" value="Peptidase_A2_cat"/>
</dbReference>
<evidence type="ECO:0000259" key="2">
    <source>
        <dbReference type="PROSITE" id="PS50175"/>
    </source>
</evidence>
<dbReference type="SUPFAM" id="SSF50630">
    <property type="entry name" value="Acid proteases"/>
    <property type="match status" value="1"/>
</dbReference>
<dbReference type="InterPro" id="IPR021109">
    <property type="entry name" value="Peptidase_aspartic_dom_sf"/>
</dbReference>
<name>A0A1I8AUQ9_9BILA</name>
<sequence length="181" mass="19913">MLLGTATIVKPDGTTGRITILIDTGANQTVITESASDRFGLQLGGTAKNISMGTASGTVTVETFRCPVTLKTDTDEIKDIVATSMPCVWPEFTRIRPTKEDVRFLASKGLRLSETNEELRKNRGFDMIIGTDLRTIFSTFELPSGLDAYHTPFGVLLGGRKYKKAYRAPAKKRRLGHSRRS</sequence>
<dbReference type="AlphaFoldDB" id="A0A1I8AUQ9"/>
<protein>
    <submittedName>
        <fullName evidence="4">Peptidase A2 domain-containing protein</fullName>
    </submittedName>
</protein>
<accession>A0A1I8AUQ9</accession>
<feature type="domain" description="Peptidase A2" evidence="2">
    <location>
        <begin position="18"/>
        <end position="33"/>
    </location>
</feature>
<proteinExistence type="predicted"/>
<keyword evidence="3" id="KW-1185">Reference proteome</keyword>
<dbReference type="Gene3D" id="2.40.70.10">
    <property type="entry name" value="Acid Proteases"/>
    <property type="match status" value="1"/>
</dbReference>
<organism evidence="3 4">
    <name type="scientific">Steinernema glaseri</name>
    <dbReference type="NCBI Taxonomy" id="37863"/>
    <lineage>
        <taxon>Eukaryota</taxon>
        <taxon>Metazoa</taxon>
        <taxon>Ecdysozoa</taxon>
        <taxon>Nematoda</taxon>
        <taxon>Chromadorea</taxon>
        <taxon>Rhabditida</taxon>
        <taxon>Tylenchina</taxon>
        <taxon>Panagrolaimomorpha</taxon>
        <taxon>Strongyloidoidea</taxon>
        <taxon>Steinernematidae</taxon>
        <taxon>Steinernema</taxon>
    </lineage>
</organism>
<evidence type="ECO:0000313" key="4">
    <source>
        <dbReference type="WBParaSite" id="L893_g97.t1"/>
    </source>
</evidence>
<dbReference type="Pfam" id="PF13975">
    <property type="entry name" value="gag-asp_proteas"/>
    <property type="match status" value="1"/>
</dbReference>
<dbReference type="Proteomes" id="UP000095287">
    <property type="component" value="Unplaced"/>
</dbReference>
<dbReference type="PROSITE" id="PS50175">
    <property type="entry name" value="ASP_PROT_RETROV"/>
    <property type="match status" value="1"/>
</dbReference>
<keyword evidence="1" id="KW-0378">Hydrolase</keyword>
<dbReference type="GO" id="GO:0006508">
    <property type="term" value="P:proteolysis"/>
    <property type="evidence" value="ECO:0007669"/>
    <property type="project" value="InterPro"/>
</dbReference>
<evidence type="ECO:0000313" key="3">
    <source>
        <dbReference type="Proteomes" id="UP000095287"/>
    </source>
</evidence>
<reference evidence="4" key="1">
    <citation type="submission" date="2016-11" db="UniProtKB">
        <authorList>
            <consortium name="WormBaseParasite"/>
        </authorList>
    </citation>
    <scope>IDENTIFICATION</scope>
</reference>
<evidence type="ECO:0000256" key="1">
    <source>
        <dbReference type="ARBA" id="ARBA00022801"/>
    </source>
</evidence>
<dbReference type="WBParaSite" id="L893_g97.t1">
    <property type="protein sequence ID" value="L893_g97.t1"/>
    <property type="gene ID" value="L893_g97"/>
</dbReference>
<dbReference type="GO" id="GO:0004190">
    <property type="term" value="F:aspartic-type endopeptidase activity"/>
    <property type="evidence" value="ECO:0007669"/>
    <property type="project" value="InterPro"/>
</dbReference>